<keyword evidence="1" id="KW-0472">Membrane</keyword>
<feature type="transmembrane region" description="Helical" evidence="1">
    <location>
        <begin position="12"/>
        <end position="34"/>
    </location>
</feature>
<evidence type="ECO:0000256" key="1">
    <source>
        <dbReference type="SAM" id="Phobius"/>
    </source>
</evidence>
<dbReference type="EMBL" id="JAHBFI010000017">
    <property type="protein sequence ID" value="MBZ5962861.1"/>
    <property type="molecule type" value="Genomic_DNA"/>
</dbReference>
<keyword evidence="1" id="KW-1133">Transmembrane helix</keyword>
<evidence type="ECO:0000313" key="3">
    <source>
        <dbReference type="Proteomes" id="UP000752647"/>
    </source>
</evidence>
<organism evidence="2 3">
    <name type="scientific">Leuconostoc gasicomitatum</name>
    <dbReference type="NCBI Taxonomy" id="115778"/>
    <lineage>
        <taxon>Bacteria</taxon>
        <taxon>Bacillati</taxon>
        <taxon>Bacillota</taxon>
        <taxon>Bacilli</taxon>
        <taxon>Lactobacillales</taxon>
        <taxon>Lactobacillaceae</taxon>
        <taxon>Leuconostoc</taxon>
        <taxon>Leuconostoc gelidum group</taxon>
    </lineage>
</organism>
<evidence type="ECO:0000313" key="2">
    <source>
        <dbReference type="EMBL" id="MBZ5962861.1"/>
    </source>
</evidence>
<evidence type="ECO:0008006" key="4">
    <source>
        <dbReference type="Google" id="ProtNLM"/>
    </source>
</evidence>
<proteinExistence type="predicted"/>
<dbReference type="Proteomes" id="UP000752647">
    <property type="component" value="Unassembled WGS sequence"/>
</dbReference>
<gene>
    <name evidence="2" type="ORF">KIJ12_06840</name>
</gene>
<sequence>MIMLKNSSAAFTLLESLIAVIITGLVFMTIQFSLSLLKPQTQTPLDITLRAVTHQIEVQKYTLVSAHTDHVILKNNEEKLMKLTVYKNRLQISAVGAGQVIMAQNISQLTVFDRTTYLELEVVNCQGQKASGLLYLKKGGNRV</sequence>
<dbReference type="AlphaFoldDB" id="A0A9Q3SW48"/>
<reference evidence="2" key="1">
    <citation type="submission" date="2021-05" db="EMBL/GenBank/DDBJ databases">
        <title>Pangenome of Leuconostoc gelidum warrants species status for Leuconostoc gelidum subsp. gasicomitatum.</title>
        <authorList>
            <person name="Johansson P."/>
            <person name="Sade E."/>
            <person name="Hultman J."/>
            <person name="Auvinen P."/>
            <person name="Bjorkroth J."/>
        </authorList>
    </citation>
    <scope>NUCLEOTIDE SEQUENCE</scope>
    <source>
        <strain evidence="2">A.21.4</strain>
    </source>
</reference>
<keyword evidence="1" id="KW-0812">Transmembrane</keyword>
<comment type="caution">
    <text evidence="2">The sequence shown here is derived from an EMBL/GenBank/DDBJ whole genome shotgun (WGS) entry which is preliminary data.</text>
</comment>
<accession>A0A9Q3SW48</accession>
<name>A0A9Q3SW48_9LACO</name>
<protein>
    <recommendedName>
        <fullName evidence="4">Competence protein ComGF</fullName>
    </recommendedName>
</protein>